<comment type="similarity">
    <text evidence="2">Belongs to the polysaccharide deacetylase family.</text>
</comment>
<dbReference type="InterPro" id="IPR017625">
    <property type="entry name" value="PuuE"/>
</dbReference>
<evidence type="ECO:0000256" key="5">
    <source>
        <dbReference type="ARBA" id="ARBA00032976"/>
    </source>
</evidence>
<dbReference type="Proteomes" id="UP000028981">
    <property type="component" value="Unassembled WGS sequence"/>
</dbReference>
<reference evidence="7 8" key="1">
    <citation type="submission" date="2014-08" db="EMBL/GenBank/DDBJ databases">
        <authorList>
            <person name="Hassan Y.I."/>
            <person name="Lepp D."/>
            <person name="Zhou T."/>
        </authorList>
    </citation>
    <scope>NUCLEOTIDE SEQUENCE [LARGE SCALE GENOMIC DNA]</scope>
    <source>
        <strain evidence="7 8">IFO13584</strain>
    </source>
</reference>
<evidence type="ECO:0000256" key="3">
    <source>
        <dbReference type="ARBA" id="ARBA00020071"/>
    </source>
</evidence>
<comment type="function">
    <text evidence="1">Is involved in generating a small heat-stable compound (Nod), an acylated oligomer of N-acetylglucosamine, that stimulates mitosis in various plant protoplasts.</text>
</comment>
<comment type="caution">
    <text evidence="7">The sequence shown here is derived from an EMBL/GenBank/DDBJ whole genome shotgun (WGS) entry which is preliminary data.</text>
</comment>
<dbReference type="InterPro" id="IPR018020">
    <property type="entry name" value="OHCU_decarboxylase"/>
</dbReference>
<sequence>MNRYPRDMQGYGRNIPNANWPGGAHVAVQFVLNYEEGGENNILHGDAASEAFLVDVLGAAPWPGQRHANVESMYEYGARAGFWRLHRLFTEASLPVTIYGVATALMRAPEQLAAMQEAGWEIASHGYKWVQHKDMSPAEERAQIAEAIRLHTLATGSRPLGWYTGRSSLNTVDLVAEQGGFAYISDTYDDDLPYWKVIHGKPQLIIPYSLSTNDMRFVTGPGFDNGEEYFQFLKDTFDCLYAEGQAGSPKMMSLGLHCRLVGQPGRFQGLKKFVDYVRTFDKVWVPTRLEIAQHWAEHHPYKAPEVIPSQLDRADFVTRYGYIFEHSAWIAERAWDGELAPANDTAVGLHFALRTQFRAATPEERLAVLRAHPDLAGKLAAAKRLTADSTAEQASAGLDALTDAEREQFTALNTNYVQKFGFPFIIAVRDNTKTSILQAFEKRVTNSAEEEFATACAQVERIALLRLKALLP</sequence>
<dbReference type="Gene3D" id="3.20.20.370">
    <property type="entry name" value="Glycoside hydrolase/deacetylase"/>
    <property type="match status" value="1"/>
</dbReference>
<accession>A0A087M570</accession>
<dbReference type="NCBIfam" id="TIGR03212">
    <property type="entry name" value="uraD_N-term-dom"/>
    <property type="match status" value="1"/>
</dbReference>
<protein>
    <recommendedName>
        <fullName evidence="3">Chitooligosaccharide deacetylase</fullName>
    </recommendedName>
    <alternativeName>
        <fullName evidence="5">Nodulation protein B</fullName>
    </alternativeName>
</protein>
<evidence type="ECO:0000313" key="7">
    <source>
        <dbReference type="EMBL" id="KFL32023.1"/>
    </source>
</evidence>
<dbReference type="RefSeq" id="WP_035080591.1">
    <property type="nucleotide sequence ID" value="NZ_JQGC01000004.1"/>
</dbReference>
<dbReference type="UniPathway" id="UPA00394">
    <property type="reaction ID" value="UER00652"/>
</dbReference>
<dbReference type="InterPro" id="IPR002509">
    <property type="entry name" value="NODB_dom"/>
</dbReference>
<dbReference type="GO" id="GO:0006144">
    <property type="term" value="P:purine nucleobase metabolic process"/>
    <property type="evidence" value="ECO:0007669"/>
    <property type="project" value="UniProtKB-KW"/>
</dbReference>
<keyword evidence="8" id="KW-1185">Reference proteome</keyword>
<evidence type="ECO:0000256" key="4">
    <source>
        <dbReference type="ARBA" id="ARBA00022631"/>
    </source>
</evidence>
<dbReference type="CDD" id="cd10977">
    <property type="entry name" value="CE4_PuuE_SpCDA1"/>
    <property type="match status" value="1"/>
</dbReference>
<dbReference type="SUPFAM" id="SSF158694">
    <property type="entry name" value="UraD-Like"/>
    <property type="match status" value="1"/>
</dbReference>
<dbReference type="PANTHER" id="PTHR43123">
    <property type="entry name" value="POLYSACCHARIDE DEACETYLASE-RELATED"/>
    <property type="match status" value="1"/>
</dbReference>
<gene>
    <name evidence="7" type="ORF">JP75_06440</name>
</gene>
<keyword evidence="4" id="KW-0659">Purine metabolism</keyword>
<dbReference type="InterPro" id="IPR017580">
    <property type="entry name" value="OHCU_decarboxylase-1"/>
</dbReference>
<dbReference type="Pfam" id="PF01522">
    <property type="entry name" value="Polysacc_deac_1"/>
    <property type="match status" value="1"/>
</dbReference>
<dbReference type="InterPro" id="IPR036778">
    <property type="entry name" value="OHCU_decarboxylase_sf"/>
</dbReference>
<organism evidence="7 8">
    <name type="scientific">Devosia riboflavina</name>
    <dbReference type="NCBI Taxonomy" id="46914"/>
    <lineage>
        <taxon>Bacteria</taxon>
        <taxon>Pseudomonadati</taxon>
        <taxon>Pseudomonadota</taxon>
        <taxon>Alphaproteobacteria</taxon>
        <taxon>Hyphomicrobiales</taxon>
        <taxon>Devosiaceae</taxon>
        <taxon>Devosia</taxon>
    </lineage>
</organism>
<evidence type="ECO:0000313" key="8">
    <source>
        <dbReference type="Proteomes" id="UP000028981"/>
    </source>
</evidence>
<dbReference type="NCBIfam" id="TIGR03164">
    <property type="entry name" value="UHCUDC"/>
    <property type="match status" value="1"/>
</dbReference>
<dbReference type="Pfam" id="PF09349">
    <property type="entry name" value="OHCU_decarbox"/>
    <property type="match status" value="1"/>
</dbReference>
<feature type="domain" description="NodB homology" evidence="6">
    <location>
        <begin position="68"/>
        <end position="286"/>
    </location>
</feature>
<dbReference type="GO" id="GO:0019628">
    <property type="term" value="P:urate catabolic process"/>
    <property type="evidence" value="ECO:0007669"/>
    <property type="project" value="UniProtKB-UniPathway"/>
</dbReference>
<proteinExistence type="inferred from homology"/>
<dbReference type="GO" id="GO:0005975">
    <property type="term" value="P:carbohydrate metabolic process"/>
    <property type="evidence" value="ECO:0007669"/>
    <property type="project" value="InterPro"/>
</dbReference>
<dbReference type="GO" id="GO:0000255">
    <property type="term" value="P:allantoin metabolic process"/>
    <property type="evidence" value="ECO:0007669"/>
    <property type="project" value="InterPro"/>
</dbReference>
<dbReference type="InterPro" id="IPR011330">
    <property type="entry name" value="Glyco_hydro/deAcase_b/a-brl"/>
</dbReference>
<dbReference type="EMBL" id="JQGC01000004">
    <property type="protein sequence ID" value="KFL32023.1"/>
    <property type="molecule type" value="Genomic_DNA"/>
</dbReference>
<dbReference type="STRING" id="46914.JP75_06440"/>
<evidence type="ECO:0000256" key="2">
    <source>
        <dbReference type="ARBA" id="ARBA00010973"/>
    </source>
</evidence>
<evidence type="ECO:0000256" key="1">
    <source>
        <dbReference type="ARBA" id="ARBA00003236"/>
    </source>
</evidence>
<dbReference type="Gene3D" id="1.10.3330.10">
    <property type="entry name" value="Oxo-4-hydroxy-4-carboxy-5-ureidoimidazoline decarboxylase"/>
    <property type="match status" value="1"/>
</dbReference>
<evidence type="ECO:0000259" key="6">
    <source>
        <dbReference type="PROSITE" id="PS51677"/>
    </source>
</evidence>
<dbReference type="AlphaFoldDB" id="A0A087M570"/>
<dbReference type="SUPFAM" id="SSF88713">
    <property type="entry name" value="Glycoside hydrolase/deacetylase"/>
    <property type="match status" value="1"/>
</dbReference>
<dbReference type="OrthoDB" id="9787041at2"/>
<dbReference type="PROSITE" id="PS51677">
    <property type="entry name" value="NODB"/>
    <property type="match status" value="1"/>
</dbReference>
<dbReference type="PANTHER" id="PTHR43123:SF1">
    <property type="entry name" value="POLYSACCHARIDE DEACETYLASE-RELATED"/>
    <property type="match status" value="1"/>
</dbReference>
<name>A0A087M570_9HYPH</name>
<dbReference type="GO" id="GO:0016810">
    <property type="term" value="F:hydrolase activity, acting on carbon-nitrogen (but not peptide) bonds"/>
    <property type="evidence" value="ECO:0007669"/>
    <property type="project" value="InterPro"/>
</dbReference>